<feature type="binding site" evidence="10">
    <location>
        <position position="198"/>
    </location>
    <ligand>
        <name>UDP-N-acetyl-alpha-D-glucosamine</name>
        <dbReference type="ChEBI" id="CHEBI:57705"/>
    </ligand>
</feature>
<dbReference type="GO" id="GO:0050511">
    <property type="term" value="F:undecaprenyldiphospho-muramoylpentapeptide beta-N-acetylglucosaminyltransferase activity"/>
    <property type="evidence" value="ECO:0007669"/>
    <property type="project" value="UniProtKB-UniRule"/>
</dbReference>
<keyword evidence="6 10" id="KW-0573">Peptidoglycan synthesis</keyword>
<feature type="binding site" evidence="10">
    <location>
        <begin position="17"/>
        <end position="19"/>
    </location>
    <ligand>
        <name>UDP-N-acetyl-alpha-D-glucosamine</name>
        <dbReference type="ChEBI" id="CHEBI:57705"/>
    </ligand>
</feature>
<keyword evidence="7 10" id="KW-0472">Membrane</keyword>
<dbReference type="PANTHER" id="PTHR21015">
    <property type="entry name" value="UDP-N-ACETYLGLUCOSAMINE--N-ACETYLMURAMYL-(PENTAPEPTIDE) PYROPHOSPHORYL-UNDECAPRENOL N-ACETYLGLUCOSAMINE TRANSFERASE 1"/>
    <property type="match status" value="1"/>
</dbReference>
<comment type="function">
    <text evidence="10">Cell wall formation. Catalyzes the transfer of a GlcNAc subunit on undecaprenyl-pyrophosphoryl-MurNAc-pentapeptide (lipid intermediate I) to form undecaprenyl-pyrophosphoryl-MurNAc-(pentapeptide)GlcNAc (lipid intermediate II).</text>
</comment>
<keyword evidence="14" id="KW-1185">Reference proteome</keyword>
<dbReference type="GO" id="GO:0005886">
    <property type="term" value="C:plasma membrane"/>
    <property type="evidence" value="ECO:0007669"/>
    <property type="project" value="UniProtKB-SubCell"/>
</dbReference>
<evidence type="ECO:0000256" key="7">
    <source>
        <dbReference type="ARBA" id="ARBA00023136"/>
    </source>
</evidence>
<feature type="binding site" evidence="10">
    <location>
        <position position="299"/>
    </location>
    <ligand>
        <name>UDP-N-acetyl-alpha-D-glucosamine</name>
        <dbReference type="ChEBI" id="CHEBI:57705"/>
    </ligand>
</feature>
<evidence type="ECO:0000259" key="12">
    <source>
        <dbReference type="Pfam" id="PF04101"/>
    </source>
</evidence>
<dbReference type="Gene3D" id="3.40.50.2000">
    <property type="entry name" value="Glycogen Phosphorylase B"/>
    <property type="match status" value="2"/>
</dbReference>
<comment type="similarity">
    <text evidence="10">Belongs to the glycosyltransferase 28 family. MurG subfamily.</text>
</comment>
<comment type="caution">
    <text evidence="13">The sequence shown here is derived from an EMBL/GenBank/DDBJ whole genome shotgun (WGS) entry which is preliminary data.</text>
</comment>
<keyword evidence="3 10" id="KW-0328">Glycosyltransferase</keyword>
<evidence type="ECO:0000256" key="9">
    <source>
        <dbReference type="ARBA" id="ARBA00023316"/>
    </source>
</evidence>
<sequence length="377" mass="39602">MRVPDRDRPILLAAGGTGGHLFPAEALARALSARGLAVELMTDTRALAYAGSFPARAVHAVPSATPSGRSVLTKAKASLQLGLGTLKAWRLLGTIRPRVVVGFGGYPTVPPLVAASWRRVPVLLHEQNAVMGRANRFLARRATQIATGFPHLGKAGPEITAKTTHTGNPIRPAVLAAAELPYPPLEDGLLRLLVTGGSQGARVMADVVPPALVSLPADLRARLRVVQQARGEDETRVRGAYENAGIAAEVAPFFANLPERIAEAHLVIGRSGASTVSELAIIGRPSILIPLPGALDQDQAANAAILGDIGAAAVVPQKDFTPKLLADELQRCLADPSHLPERGAAARRVGEPRGAERLADLVMLLAKDAIELQETRP</sequence>
<evidence type="ECO:0000256" key="1">
    <source>
        <dbReference type="ARBA" id="ARBA00022475"/>
    </source>
</evidence>
<keyword evidence="9 10" id="KW-0961">Cell wall biogenesis/degradation</keyword>
<keyword evidence="2 10" id="KW-0132">Cell division</keyword>
<comment type="catalytic activity">
    <reaction evidence="10">
        <text>di-trans,octa-cis-undecaprenyl diphospho-N-acetyl-alpha-D-muramoyl-L-alanyl-D-glutamyl-meso-2,6-diaminopimeloyl-D-alanyl-D-alanine + UDP-N-acetyl-alpha-D-glucosamine = di-trans,octa-cis-undecaprenyl diphospho-[N-acetyl-alpha-D-glucosaminyl-(1-&gt;4)]-N-acetyl-alpha-D-muramoyl-L-alanyl-D-glutamyl-meso-2,6-diaminopimeloyl-D-alanyl-D-alanine + UDP + H(+)</text>
        <dbReference type="Rhea" id="RHEA:31227"/>
        <dbReference type="ChEBI" id="CHEBI:15378"/>
        <dbReference type="ChEBI" id="CHEBI:57705"/>
        <dbReference type="ChEBI" id="CHEBI:58223"/>
        <dbReference type="ChEBI" id="CHEBI:61387"/>
        <dbReference type="ChEBI" id="CHEBI:61388"/>
        <dbReference type="EC" id="2.4.1.227"/>
    </reaction>
</comment>
<keyword evidence="1 10" id="KW-1003">Cell membrane</keyword>
<dbReference type="HAMAP" id="MF_00033">
    <property type="entry name" value="MurG"/>
    <property type="match status" value="1"/>
</dbReference>
<proteinExistence type="inferred from homology"/>
<dbReference type="PANTHER" id="PTHR21015:SF22">
    <property type="entry name" value="GLYCOSYLTRANSFERASE"/>
    <property type="match status" value="1"/>
</dbReference>
<dbReference type="GO" id="GO:0071555">
    <property type="term" value="P:cell wall organization"/>
    <property type="evidence" value="ECO:0007669"/>
    <property type="project" value="UniProtKB-KW"/>
</dbReference>
<evidence type="ECO:0000256" key="3">
    <source>
        <dbReference type="ARBA" id="ARBA00022676"/>
    </source>
</evidence>
<dbReference type="Pfam" id="PF04101">
    <property type="entry name" value="Glyco_tran_28_C"/>
    <property type="match status" value="1"/>
</dbReference>
<gene>
    <name evidence="10 13" type="primary">murG</name>
    <name evidence="13" type="ORF">M8523_24210</name>
</gene>
<dbReference type="InterPro" id="IPR004276">
    <property type="entry name" value="GlycoTrans_28_N"/>
</dbReference>
<evidence type="ECO:0000256" key="10">
    <source>
        <dbReference type="HAMAP-Rule" id="MF_00033"/>
    </source>
</evidence>
<dbReference type="NCBIfam" id="TIGR01133">
    <property type="entry name" value="murG"/>
    <property type="match status" value="1"/>
</dbReference>
<dbReference type="EC" id="2.4.1.227" evidence="10"/>
<dbReference type="GO" id="GO:0005975">
    <property type="term" value="P:carbohydrate metabolic process"/>
    <property type="evidence" value="ECO:0007669"/>
    <property type="project" value="InterPro"/>
</dbReference>
<evidence type="ECO:0000256" key="8">
    <source>
        <dbReference type="ARBA" id="ARBA00023306"/>
    </source>
</evidence>
<evidence type="ECO:0000256" key="5">
    <source>
        <dbReference type="ARBA" id="ARBA00022960"/>
    </source>
</evidence>
<name>A0AA42CQ58_9HYPH</name>
<dbReference type="GO" id="GO:0008360">
    <property type="term" value="P:regulation of cell shape"/>
    <property type="evidence" value="ECO:0007669"/>
    <property type="project" value="UniProtKB-KW"/>
</dbReference>
<reference evidence="13" key="1">
    <citation type="submission" date="2022-05" db="EMBL/GenBank/DDBJ databases">
        <authorList>
            <person name="Pankratov T."/>
        </authorList>
    </citation>
    <scope>NUCLEOTIDE SEQUENCE</scope>
    <source>
        <strain evidence="13">BP6-180914</strain>
    </source>
</reference>
<dbReference type="EMBL" id="JAMOIM010000021">
    <property type="protein sequence ID" value="MCW6511117.1"/>
    <property type="molecule type" value="Genomic_DNA"/>
</dbReference>
<dbReference type="InterPro" id="IPR007235">
    <property type="entry name" value="Glyco_trans_28_C"/>
</dbReference>
<comment type="caution">
    <text evidence="10">Lacks conserved residue(s) required for the propagation of feature annotation.</text>
</comment>
<evidence type="ECO:0000313" key="13">
    <source>
        <dbReference type="EMBL" id="MCW6511117.1"/>
    </source>
</evidence>
<dbReference type="Proteomes" id="UP001165667">
    <property type="component" value="Unassembled WGS sequence"/>
</dbReference>
<protein>
    <recommendedName>
        <fullName evidence="10">UDP-N-acetylglucosamine--N-acetylmuramyl-(pentapeptide) pyrophosphoryl-undecaprenol N-acetylglucosamine transferase</fullName>
        <ecNumber evidence="10">2.4.1.227</ecNumber>
    </recommendedName>
    <alternativeName>
        <fullName evidence="10">Undecaprenyl-PP-MurNAc-pentapeptide-UDPGlcNAc GlcNAc transferase</fullName>
    </alternativeName>
</protein>
<evidence type="ECO:0000256" key="2">
    <source>
        <dbReference type="ARBA" id="ARBA00022618"/>
    </source>
</evidence>
<evidence type="ECO:0000256" key="6">
    <source>
        <dbReference type="ARBA" id="ARBA00022984"/>
    </source>
</evidence>
<dbReference type="SUPFAM" id="SSF53756">
    <property type="entry name" value="UDP-Glycosyltransferase/glycogen phosphorylase"/>
    <property type="match status" value="1"/>
</dbReference>
<feature type="binding site" evidence="10">
    <location>
        <position position="128"/>
    </location>
    <ligand>
        <name>UDP-N-acetyl-alpha-D-glucosamine</name>
        <dbReference type="ChEBI" id="CHEBI:57705"/>
    </ligand>
</feature>
<evidence type="ECO:0000259" key="11">
    <source>
        <dbReference type="Pfam" id="PF03033"/>
    </source>
</evidence>
<keyword evidence="5 10" id="KW-0133">Cell shape</keyword>
<evidence type="ECO:0000313" key="14">
    <source>
        <dbReference type="Proteomes" id="UP001165667"/>
    </source>
</evidence>
<evidence type="ECO:0000256" key="4">
    <source>
        <dbReference type="ARBA" id="ARBA00022679"/>
    </source>
</evidence>
<dbReference type="CDD" id="cd03785">
    <property type="entry name" value="GT28_MurG"/>
    <property type="match status" value="1"/>
</dbReference>
<dbReference type="AlphaFoldDB" id="A0AA42CQ58"/>
<feature type="domain" description="Glycosyl transferase family 28 C-terminal" evidence="12">
    <location>
        <begin position="192"/>
        <end position="357"/>
    </location>
</feature>
<organism evidence="13 14">
    <name type="scientific">Lichenifustis flavocetrariae</name>
    <dbReference type="NCBI Taxonomy" id="2949735"/>
    <lineage>
        <taxon>Bacteria</taxon>
        <taxon>Pseudomonadati</taxon>
        <taxon>Pseudomonadota</taxon>
        <taxon>Alphaproteobacteria</taxon>
        <taxon>Hyphomicrobiales</taxon>
        <taxon>Lichenihabitantaceae</taxon>
        <taxon>Lichenifustis</taxon>
    </lineage>
</organism>
<comment type="pathway">
    <text evidence="10">Cell wall biogenesis; peptidoglycan biosynthesis.</text>
</comment>
<dbReference type="Pfam" id="PF03033">
    <property type="entry name" value="Glyco_transf_28"/>
    <property type="match status" value="1"/>
</dbReference>
<dbReference type="GO" id="GO:0051301">
    <property type="term" value="P:cell division"/>
    <property type="evidence" value="ECO:0007669"/>
    <property type="project" value="UniProtKB-KW"/>
</dbReference>
<feature type="domain" description="Glycosyltransferase family 28 N-terminal" evidence="11">
    <location>
        <begin position="10"/>
        <end position="146"/>
    </location>
</feature>
<keyword evidence="8 10" id="KW-0131">Cell cycle</keyword>
<dbReference type="RefSeq" id="WP_282587493.1">
    <property type="nucleotide sequence ID" value="NZ_JAMOIM010000021.1"/>
</dbReference>
<keyword evidence="4 10" id="KW-0808">Transferase</keyword>
<dbReference type="GO" id="GO:0009252">
    <property type="term" value="P:peptidoglycan biosynthetic process"/>
    <property type="evidence" value="ECO:0007669"/>
    <property type="project" value="UniProtKB-UniRule"/>
</dbReference>
<accession>A0AA42CQ58</accession>
<feature type="binding site" evidence="10">
    <location>
        <position position="171"/>
    </location>
    <ligand>
        <name>UDP-N-acetyl-alpha-D-glucosamine</name>
        <dbReference type="ChEBI" id="CHEBI:57705"/>
    </ligand>
</feature>
<comment type="subcellular location">
    <subcellularLocation>
        <location evidence="10">Cell membrane</location>
        <topology evidence="10">Peripheral membrane protein</topology>
        <orientation evidence="10">Cytoplasmic side</orientation>
    </subcellularLocation>
</comment>
<dbReference type="InterPro" id="IPR006009">
    <property type="entry name" value="GlcNAc_MurG"/>
</dbReference>